<dbReference type="SUPFAM" id="SSF52540">
    <property type="entry name" value="P-loop containing nucleoside triphosphate hydrolases"/>
    <property type="match status" value="1"/>
</dbReference>
<evidence type="ECO:0000259" key="2">
    <source>
        <dbReference type="PROSITE" id="PS50206"/>
    </source>
</evidence>
<dbReference type="InterPro" id="IPR001763">
    <property type="entry name" value="Rhodanese-like_dom"/>
</dbReference>
<dbReference type="Proteomes" id="UP000092634">
    <property type="component" value="Unassembled WGS sequence"/>
</dbReference>
<protein>
    <submittedName>
        <fullName evidence="3">tRNA 2-selenouridine(34) synthase MnmH</fullName>
    </submittedName>
</protein>
<dbReference type="NCBIfam" id="NF008750">
    <property type="entry name" value="PRK11784.1-2"/>
    <property type="match status" value="1"/>
</dbReference>
<dbReference type="CDD" id="cd01520">
    <property type="entry name" value="RHOD_YbbB"/>
    <property type="match status" value="1"/>
</dbReference>
<dbReference type="SMART" id="SM00450">
    <property type="entry name" value="RHOD"/>
    <property type="match status" value="1"/>
</dbReference>
<dbReference type="PROSITE" id="PS50206">
    <property type="entry name" value="RHODANESE_3"/>
    <property type="match status" value="1"/>
</dbReference>
<dbReference type="PROSITE" id="PS00380">
    <property type="entry name" value="RHODANESE_1"/>
    <property type="match status" value="1"/>
</dbReference>
<evidence type="ECO:0000313" key="3">
    <source>
        <dbReference type="EMBL" id="OFJ46310.1"/>
    </source>
</evidence>
<dbReference type="NCBIfam" id="TIGR03167">
    <property type="entry name" value="tRNA_sel_U_synt"/>
    <property type="match status" value="1"/>
</dbReference>
<dbReference type="SUPFAM" id="SSF52821">
    <property type="entry name" value="Rhodanese/Cell cycle control phosphatase"/>
    <property type="match status" value="1"/>
</dbReference>
<dbReference type="InterPro" id="IPR001307">
    <property type="entry name" value="Thiosulphate_STrfase_CS"/>
</dbReference>
<gene>
    <name evidence="3" type="ORF">BA896_022760</name>
</gene>
<dbReference type="EMBL" id="MAQB02000016">
    <property type="protein sequence ID" value="OFJ46310.1"/>
    <property type="molecule type" value="Genomic_DNA"/>
</dbReference>
<dbReference type="InterPro" id="IPR058840">
    <property type="entry name" value="AAA_SelU"/>
</dbReference>
<dbReference type="Gene3D" id="3.40.250.10">
    <property type="entry name" value="Rhodanese-like domain"/>
    <property type="match status" value="1"/>
</dbReference>
<sequence length="363" mass="40511">MKYPAVLPFSDILSRLHEFDAIIDVRSPSEFAEDHLPGAINLPVLDDEQRVRVGTLYKQTSAFEAKKLGAALVAKNIARHIEEVFLGHPHDWKPLVYCWRGGNRSGAMAHILARIGWPVTQLDGGYKDYRRHVNAELATLPERFDFINVLCGPTGSGKSRLLQVLNKQGAQVIDLEDLAAHRGSVLGGLPDADQPSQKAFESALWQQLRHFDAQLPVFIESESKKVGRLRVPDALMDKMRAAECTDVQLATQQRVQLLMDDYAHYVLDAERLNVQLALLTQLHGHEKIAHWQQLATSGRMAELVEQLLVQHYDPVYRQSIARNFSRYAQAAPLILPDISEHAFEQAARALCAIVGAPRTASAA</sequence>
<proteinExistence type="predicted"/>
<reference evidence="3 4" key="1">
    <citation type="submission" date="2016-10" db="EMBL/GenBank/DDBJ databases">
        <title>Updated version of Genome Assembly of Janthinobacterium lividum ERGS5:01.</title>
        <authorList>
            <person name="Kumar R."/>
            <person name="Acharya V."/>
            <person name="Singh D."/>
        </authorList>
    </citation>
    <scope>NUCLEOTIDE SEQUENCE [LARGE SCALE GENOMIC DNA]</scope>
    <source>
        <strain evidence="3 4">ERGS5:01</strain>
    </source>
</reference>
<keyword evidence="1" id="KW-0711">Selenium</keyword>
<dbReference type="InterPro" id="IPR027417">
    <property type="entry name" value="P-loop_NTPase"/>
</dbReference>
<dbReference type="AlphaFoldDB" id="A0A1E8PK93"/>
<dbReference type="GO" id="GO:0004792">
    <property type="term" value="F:thiosulfate-cyanide sulfurtransferase activity"/>
    <property type="evidence" value="ECO:0007669"/>
    <property type="project" value="InterPro"/>
</dbReference>
<name>A0A1E8PK93_9BURK</name>
<dbReference type="NCBIfam" id="NF008752">
    <property type="entry name" value="PRK11784.1-4"/>
    <property type="match status" value="1"/>
</dbReference>
<evidence type="ECO:0000256" key="1">
    <source>
        <dbReference type="ARBA" id="ARBA00023266"/>
    </source>
</evidence>
<dbReference type="Pfam" id="PF26341">
    <property type="entry name" value="AAA_SelU"/>
    <property type="match status" value="1"/>
</dbReference>
<dbReference type="InterPro" id="IPR036873">
    <property type="entry name" value="Rhodanese-like_dom_sf"/>
</dbReference>
<feature type="domain" description="Rhodanese" evidence="2">
    <location>
        <begin position="22"/>
        <end position="138"/>
    </location>
</feature>
<organism evidence="3 4">
    <name type="scientific">Janthinobacterium lividum</name>
    <dbReference type="NCBI Taxonomy" id="29581"/>
    <lineage>
        <taxon>Bacteria</taxon>
        <taxon>Pseudomonadati</taxon>
        <taxon>Pseudomonadota</taxon>
        <taxon>Betaproteobacteria</taxon>
        <taxon>Burkholderiales</taxon>
        <taxon>Oxalobacteraceae</taxon>
        <taxon>Janthinobacterium</taxon>
    </lineage>
</organism>
<accession>A0A1E8PK93</accession>
<dbReference type="GO" id="GO:0002098">
    <property type="term" value="P:tRNA wobble uridine modification"/>
    <property type="evidence" value="ECO:0007669"/>
    <property type="project" value="InterPro"/>
</dbReference>
<dbReference type="PANTHER" id="PTHR30401">
    <property type="entry name" value="TRNA 2-SELENOURIDINE SYNTHASE"/>
    <property type="match status" value="1"/>
</dbReference>
<dbReference type="InterPro" id="IPR017582">
    <property type="entry name" value="SelU"/>
</dbReference>
<dbReference type="Pfam" id="PF00581">
    <property type="entry name" value="Rhodanese"/>
    <property type="match status" value="1"/>
</dbReference>
<dbReference type="GO" id="GO:0043828">
    <property type="term" value="F:tRNA 2-selenouridine synthase activity"/>
    <property type="evidence" value="ECO:0007669"/>
    <property type="project" value="InterPro"/>
</dbReference>
<evidence type="ECO:0000313" key="4">
    <source>
        <dbReference type="Proteomes" id="UP000092634"/>
    </source>
</evidence>
<dbReference type="PANTHER" id="PTHR30401:SF0">
    <property type="entry name" value="TRNA 2-SELENOURIDINE SYNTHASE"/>
    <property type="match status" value="1"/>
</dbReference>
<comment type="caution">
    <text evidence="3">The sequence shown here is derived from an EMBL/GenBank/DDBJ whole genome shotgun (WGS) entry which is preliminary data.</text>
</comment>